<dbReference type="EMBL" id="AK155776">
    <property type="protein sequence ID" value="BAE33432.1"/>
    <property type="molecule type" value="mRNA"/>
</dbReference>
<protein>
    <submittedName>
        <fullName evidence="1">Uncharacterized protein</fullName>
    </submittedName>
</protein>
<reference evidence="1" key="1">
    <citation type="journal article" date="1999" name="Methods Enzymol.">
        <title>High-efficiency full-length cDNA cloning.</title>
        <authorList>
            <person name="Carninci P."/>
            <person name="Hayashizaki Y."/>
        </authorList>
    </citation>
    <scope>NUCLEOTIDE SEQUENCE</scope>
    <source>
        <strain evidence="1">C57BL/6J</strain>
    </source>
</reference>
<reference evidence="1" key="8">
    <citation type="journal article" date="2005" name="Science">
        <title>Antisense Transcription in the Mammalian Transcriptome.</title>
        <authorList>
            <consortium name="RIKEN Genome Exploration Research Group and Genome Science Group (Genome Network Project Core Group) and the FANTOM Consortium"/>
        </authorList>
    </citation>
    <scope>NUCLEOTIDE SEQUENCE</scope>
    <source>
        <strain evidence="1">C57BL/6J</strain>
    </source>
</reference>
<proteinExistence type="evidence at transcript level"/>
<evidence type="ECO:0000313" key="1">
    <source>
        <dbReference type="EMBL" id="BAE33432.1"/>
    </source>
</evidence>
<dbReference type="AGR" id="MGI:2443298"/>
<gene>
    <name evidence="2" type="primary">Tet2</name>
</gene>
<sequence>MSESFWKRSKSLLGVLASMEKRNVIATASLPPFLTQGQPLPERAFAFVARSALSTRSGSCCGSRQQGTSRELRCDVCCRGDRHSYQLLRGQHRQWVQENPKNPLCL</sequence>
<reference evidence="1" key="6">
    <citation type="submission" date="2004-03" db="EMBL/GenBank/DDBJ databases">
        <authorList>
            <person name="Arakawa T."/>
            <person name="Carninci P."/>
            <person name="Fukuda S."/>
            <person name="Hashizume W."/>
            <person name="Hayashida K."/>
            <person name="Hori F."/>
            <person name="Iida J."/>
            <person name="Imamura K."/>
            <person name="Imotani K."/>
            <person name="Itoh M."/>
            <person name="Kanagawa S."/>
            <person name="Kawai J."/>
            <person name="Kojima M."/>
            <person name="Konno H."/>
            <person name="Murata M."/>
            <person name="Nakamura M."/>
            <person name="Ninomiya N."/>
            <person name="Nishiyori H."/>
            <person name="Nomura K."/>
            <person name="Ohno M."/>
            <person name="Sakazume N."/>
            <person name="Sano H."/>
            <person name="Sasaki D."/>
            <person name="Shibata K."/>
            <person name="Shiraki T."/>
            <person name="Tagami M."/>
            <person name="Tagami Y."/>
            <person name="Waki K."/>
            <person name="Watahiki A."/>
            <person name="Muramatsu M."/>
            <person name="Hayashizaki Y."/>
        </authorList>
    </citation>
    <scope>NUCLEOTIDE SEQUENCE</scope>
    <source>
        <strain evidence="1">C57BL/6J</strain>
    </source>
</reference>
<evidence type="ECO:0000313" key="2">
    <source>
        <dbReference type="MGI" id="MGI:2443298"/>
    </source>
</evidence>
<dbReference type="AlphaFoldDB" id="Q3U1R1"/>
<organism evidence="1">
    <name type="scientific">Mus musculus</name>
    <name type="common">Mouse</name>
    <dbReference type="NCBI Taxonomy" id="10090"/>
    <lineage>
        <taxon>Eukaryota</taxon>
        <taxon>Metazoa</taxon>
        <taxon>Chordata</taxon>
        <taxon>Craniata</taxon>
        <taxon>Vertebrata</taxon>
        <taxon>Euteleostomi</taxon>
        <taxon>Mammalia</taxon>
        <taxon>Eutheria</taxon>
        <taxon>Euarchontoglires</taxon>
        <taxon>Glires</taxon>
        <taxon>Rodentia</taxon>
        <taxon>Myomorpha</taxon>
        <taxon>Muroidea</taxon>
        <taxon>Muridae</taxon>
        <taxon>Murinae</taxon>
        <taxon>Mus</taxon>
        <taxon>Mus</taxon>
    </lineage>
</organism>
<dbReference type="MGI" id="MGI:2443298">
    <property type="gene designation" value="Tet2"/>
</dbReference>
<accession>Q3U1R1</accession>
<reference evidence="1" key="3">
    <citation type="journal article" date="2000" name="Genome Res.">
        <title>RIKEN integrated sequence analysis (RISA) system--384-format sequencing pipeline with 384 multicapillary sequencer.</title>
        <authorList>
            <person name="Shibata K."/>
            <person name="Itoh M."/>
            <person name="Aizawa K."/>
            <person name="Nagaoka S."/>
            <person name="Sasaki N."/>
            <person name="Carninci P."/>
            <person name="Konno H."/>
            <person name="Akiyama J."/>
            <person name="Nishi K."/>
            <person name="Kitsunai T."/>
            <person name="Tashiro H."/>
            <person name="Itoh M."/>
            <person name="Sumi N."/>
            <person name="Ishii Y."/>
            <person name="Nakamura S."/>
            <person name="Hazama M."/>
            <person name="Nishine T."/>
            <person name="Harada A."/>
            <person name="Yamamoto R."/>
            <person name="Matsumoto H."/>
            <person name="Sakaguchi S."/>
            <person name="Ikegami T."/>
            <person name="Kashiwagi K."/>
            <person name="Fujiwake S."/>
            <person name="Inoue K."/>
            <person name="Togawa Y."/>
            <person name="Izawa M."/>
            <person name="Ohara E."/>
            <person name="Watahiki M."/>
            <person name="Yoneda Y."/>
            <person name="Ishikawa T."/>
            <person name="Ozawa K."/>
            <person name="Tanaka T."/>
            <person name="Matsuura S."/>
            <person name="Kawai J."/>
            <person name="Okazaki Y."/>
            <person name="Muramatsu M."/>
            <person name="Inoue Y."/>
            <person name="Kira A."/>
            <person name="Hayashizaki Y."/>
        </authorList>
    </citation>
    <scope>NUCLEOTIDE SEQUENCE</scope>
    <source>
        <strain evidence="1">C57BL/6J</strain>
    </source>
</reference>
<reference evidence="1" key="2">
    <citation type="journal article" date="2000" name="Genome Res.">
        <title>Normalization and subtraction of cap-trapper-selected cDNAs to prepare full-length cDNA libraries for rapid discovery of new genes.</title>
        <authorList>
            <person name="Carninci P."/>
            <person name="Shibata Y."/>
            <person name="Hayatsu N."/>
            <person name="Sugahara Y."/>
            <person name="Shibata K."/>
            <person name="Itoh M."/>
            <person name="Konno H."/>
            <person name="Okazaki Y."/>
            <person name="Muramatsu M."/>
            <person name="Hayashizaki Y."/>
        </authorList>
    </citation>
    <scope>NUCLEOTIDE SEQUENCE</scope>
    <source>
        <strain evidence="1">C57BL/6J</strain>
    </source>
</reference>
<reference evidence="1" key="5">
    <citation type="journal article" date="2002" name="Nature">
        <title>Analysis of the mouse transcriptome based on functional annotation of 60,770 full-length cDNAs.</title>
        <authorList>
            <consortium name="The FANTOM Consortium and the RIKEN Genome Exploration Research Group Phase I and II Team"/>
        </authorList>
    </citation>
    <scope>NUCLEOTIDE SEQUENCE</scope>
    <source>
        <strain evidence="1">C57BL/6J</strain>
    </source>
</reference>
<reference evidence="1" key="4">
    <citation type="journal article" date="2001" name="Nature">
        <title>Functional annotation of a full-length mouse cDNA collection.</title>
        <authorList>
            <consortium name="The RIKEN Genome Exploration Research Group Phase II Team and the FANTOM Consortium"/>
        </authorList>
    </citation>
    <scope>NUCLEOTIDE SEQUENCE</scope>
    <source>
        <strain evidence="1">C57BL/6J</strain>
    </source>
</reference>
<reference evidence="1" key="7">
    <citation type="journal article" date="2005" name="Science">
        <title>The Transcriptional Landscape of the Mammalian Genome.</title>
        <authorList>
            <consortium name="The FANTOM Consortium"/>
            <consortium name="Riken Genome Exploration Research Group and Genome Science Group (Genome Network Project Core Group)"/>
        </authorList>
    </citation>
    <scope>NUCLEOTIDE SEQUENCE</scope>
    <source>
        <strain evidence="1">C57BL/6J</strain>
    </source>
</reference>
<name>Q3U1R1_MOUSE</name>